<dbReference type="AlphaFoldDB" id="A0AAF3FRH9"/>
<proteinExistence type="predicted"/>
<dbReference type="Proteomes" id="UP000887575">
    <property type="component" value="Unassembled WGS sequence"/>
</dbReference>
<evidence type="ECO:0000256" key="1">
    <source>
        <dbReference type="SAM" id="Phobius"/>
    </source>
</evidence>
<keyword evidence="2" id="KW-1185">Reference proteome</keyword>
<reference evidence="3" key="1">
    <citation type="submission" date="2024-02" db="UniProtKB">
        <authorList>
            <consortium name="WormBaseParasite"/>
        </authorList>
    </citation>
    <scope>IDENTIFICATION</scope>
</reference>
<feature type="transmembrane region" description="Helical" evidence="1">
    <location>
        <begin position="107"/>
        <end position="135"/>
    </location>
</feature>
<keyword evidence="1" id="KW-0472">Membrane</keyword>
<name>A0AAF3FRH9_9BILA</name>
<protein>
    <recommendedName>
        <fullName evidence="4">CX domain-containing protein</fullName>
    </recommendedName>
</protein>
<dbReference type="WBParaSite" id="MBELARI_LOCUS9819">
    <property type="protein sequence ID" value="MBELARI_LOCUS9819"/>
    <property type="gene ID" value="MBELARI_LOCUS9819"/>
</dbReference>
<evidence type="ECO:0000313" key="2">
    <source>
        <dbReference type="Proteomes" id="UP000887575"/>
    </source>
</evidence>
<evidence type="ECO:0008006" key="4">
    <source>
        <dbReference type="Google" id="ProtNLM"/>
    </source>
</evidence>
<evidence type="ECO:0000313" key="3">
    <source>
        <dbReference type="WBParaSite" id="MBELARI_LOCUS9819"/>
    </source>
</evidence>
<keyword evidence="1" id="KW-1133">Transmembrane helix</keyword>
<sequence>MSRWNILPASSLNNQQNPINNPTYFPQNSPFAQQEMAQQSSIAGAGPNEVYQHGTLGKFIRSEIEGTQSGYLKCIYQAKNTANNTVTLLCEKRENCCVHGCCPKDQYWMAGVYVLLVFVLLVFIIGTVLMILCYLRSKAKQRKAEREVYEYGGYGGSQVGAPAAYGSYIGPATNY</sequence>
<accession>A0AAF3FRH9</accession>
<organism evidence="2 3">
    <name type="scientific">Mesorhabditis belari</name>
    <dbReference type="NCBI Taxonomy" id="2138241"/>
    <lineage>
        <taxon>Eukaryota</taxon>
        <taxon>Metazoa</taxon>
        <taxon>Ecdysozoa</taxon>
        <taxon>Nematoda</taxon>
        <taxon>Chromadorea</taxon>
        <taxon>Rhabditida</taxon>
        <taxon>Rhabditina</taxon>
        <taxon>Rhabditomorpha</taxon>
        <taxon>Rhabditoidea</taxon>
        <taxon>Rhabditidae</taxon>
        <taxon>Mesorhabditinae</taxon>
        <taxon>Mesorhabditis</taxon>
    </lineage>
</organism>
<keyword evidence="1" id="KW-0812">Transmembrane</keyword>